<feature type="region of interest" description="Disordered" evidence="1">
    <location>
        <begin position="29"/>
        <end position="50"/>
    </location>
</feature>
<dbReference type="EMBL" id="JACHGY010000001">
    <property type="protein sequence ID" value="MBB6430240.1"/>
    <property type="molecule type" value="Genomic_DNA"/>
</dbReference>
<proteinExistence type="predicted"/>
<gene>
    <name evidence="2" type="ORF">HNQ40_002046</name>
</gene>
<evidence type="ECO:0000313" key="2">
    <source>
        <dbReference type="EMBL" id="MBB6430240.1"/>
    </source>
</evidence>
<reference evidence="2 3" key="1">
    <citation type="submission" date="2020-08" db="EMBL/GenBank/DDBJ databases">
        <title>Genomic Encyclopedia of Type Strains, Phase IV (KMG-IV): sequencing the most valuable type-strain genomes for metagenomic binning, comparative biology and taxonomic classification.</title>
        <authorList>
            <person name="Goeker M."/>
        </authorList>
    </citation>
    <scope>NUCLEOTIDE SEQUENCE [LARGE SCALE GENOMIC DNA]</scope>
    <source>
        <strain evidence="2 3">DSM 103725</strain>
    </source>
</reference>
<sequence length="180" mass="20140">MPAWHDWWHLCLHTHGTWLHGDPRGFRNRNHRVHSSGDYKHPPPQGEHAGLHRYHQERSGDAVVIPPSLRVQVGEGLLRKINKIDLSTLAIAVGTTHTHVLCKVPGEYQAAKAIQSTLKQAGSRAVSEQMSGRIWAAGGKPIEIKNRGHQVAVLGYIIQHQREGAWVWEFKNGVVHDPSV</sequence>
<organism evidence="2 3">
    <name type="scientific">Algisphaera agarilytica</name>
    <dbReference type="NCBI Taxonomy" id="1385975"/>
    <lineage>
        <taxon>Bacteria</taxon>
        <taxon>Pseudomonadati</taxon>
        <taxon>Planctomycetota</taxon>
        <taxon>Phycisphaerae</taxon>
        <taxon>Phycisphaerales</taxon>
        <taxon>Phycisphaeraceae</taxon>
        <taxon>Algisphaera</taxon>
    </lineage>
</organism>
<name>A0A7X0H9C9_9BACT</name>
<comment type="caution">
    <text evidence="2">The sequence shown here is derived from an EMBL/GenBank/DDBJ whole genome shotgun (WGS) entry which is preliminary data.</text>
</comment>
<dbReference type="Proteomes" id="UP000541810">
    <property type="component" value="Unassembled WGS sequence"/>
</dbReference>
<keyword evidence="3" id="KW-1185">Reference proteome</keyword>
<accession>A0A7X0H9C9</accession>
<dbReference type="RefSeq" id="WP_184677771.1">
    <property type="nucleotide sequence ID" value="NZ_JACHGY010000001.1"/>
</dbReference>
<dbReference type="AlphaFoldDB" id="A0A7X0H9C9"/>
<evidence type="ECO:0000313" key="3">
    <source>
        <dbReference type="Proteomes" id="UP000541810"/>
    </source>
</evidence>
<protein>
    <submittedName>
        <fullName evidence="2">REP element-mobilizing transposase RayT</fullName>
    </submittedName>
</protein>
<evidence type="ECO:0000256" key="1">
    <source>
        <dbReference type="SAM" id="MobiDB-lite"/>
    </source>
</evidence>